<evidence type="ECO:0000256" key="1">
    <source>
        <dbReference type="SAM" id="MobiDB-lite"/>
    </source>
</evidence>
<dbReference type="Proteomes" id="UP000093737">
    <property type="component" value="Unassembled WGS sequence"/>
</dbReference>
<organism evidence="2 3">
    <name type="scientific">Rhizobium loti</name>
    <name type="common">Mesorhizobium loti</name>
    <dbReference type="NCBI Taxonomy" id="381"/>
    <lineage>
        <taxon>Bacteria</taxon>
        <taxon>Pseudomonadati</taxon>
        <taxon>Pseudomonadota</taxon>
        <taxon>Alphaproteobacteria</taxon>
        <taxon>Hyphomicrobiales</taxon>
        <taxon>Phyllobacteriaceae</taxon>
        <taxon>Mesorhizobium</taxon>
    </lineage>
</organism>
<accession>A0AA91J545</accession>
<comment type="caution">
    <text evidence="2">The sequence shown here is derived from an EMBL/GenBank/DDBJ whole genome shotgun (WGS) entry which is preliminary data.</text>
</comment>
<reference evidence="2 3" key="1">
    <citation type="submission" date="2016-05" db="EMBL/GenBank/DDBJ databases">
        <authorList>
            <person name="Ramsay J.P."/>
        </authorList>
    </citation>
    <scope>NUCLEOTIDE SEQUENCE [LARGE SCALE GENOMIC DNA]</scope>
    <source>
        <strain evidence="2 3">NZP2042</strain>
    </source>
</reference>
<evidence type="ECO:0000313" key="3">
    <source>
        <dbReference type="Proteomes" id="UP000093737"/>
    </source>
</evidence>
<dbReference type="RefSeq" id="WP_155772400.1">
    <property type="nucleotide sequence ID" value="NZ_CP033334.1"/>
</dbReference>
<dbReference type="EMBL" id="LYTK01000001">
    <property type="protein sequence ID" value="OBQ72389.1"/>
    <property type="molecule type" value="Genomic_DNA"/>
</dbReference>
<name>A0AA91J545_RHILI</name>
<feature type="compositionally biased region" description="Low complexity" evidence="1">
    <location>
        <begin position="55"/>
        <end position="64"/>
    </location>
</feature>
<protein>
    <submittedName>
        <fullName evidence="2">Uncharacterized protein</fullName>
    </submittedName>
</protein>
<sequence>MKYRVIREHGAFAEGDIREADEATVAHLVGKSLTLIGPADATDQKSEPAPKNKAESAAPANKAATGKRGKAKA</sequence>
<dbReference type="AlphaFoldDB" id="A0AA91J545"/>
<proteinExistence type="predicted"/>
<feature type="region of interest" description="Disordered" evidence="1">
    <location>
        <begin position="36"/>
        <end position="73"/>
    </location>
</feature>
<gene>
    <name evidence="2" type="ORF">A8145_06150</name>
</gene>
<feature type="compositionally biased region" description="Basic and acidic residues" evidence="1">
    <location>
        <begin position="42"/>
        <end position="54"/>
    </location>
</feature>
<evidence type="ECO:0000313" key="2">
    <source>
        <dbReference type="EMBL" id="OBQ72389.1"/>
    </source>
</evidence>